<protein>
    <submittedName>
        <fullName evidence="2">Uncharacterized protein</fullName>
    </submittedName>
</protein>
<reference evidence="2" key="3">
    <citation type="submission" date="2015-02" db="UniProtKB">
        <authorList>
            <consortium name="EnsemblProtists"/>
        </authorList>
    </citation>
    <scope>IDENTIFICATION</scope>
    <source>
        <strain evidence="2">DAOM BR144</strain>
    </source>
</reference>
<organism evidence="2 3">
    <name type="scientific">Globisporangium ultimum (strain ATCC 200006 / CBS 805.95 / DAOM BR144)</name>
    <name type="common">Pythium ultimum</name>
    <dbReference type="NCBI Taxonomy" id="431595"/>
    <lineage>
        <taxon>Eukaryota</taxon>
        <taxon>Sar</taxon>
        <taxon>Stramenopiles</taxon>
        <taxon>Oomycota</taxon>
        <taxon>Peronosporomycetes</taxon>
        <taxon>Pythiales</taxon>
        <taxon>Pythiaceae</taxon>
        <taxon>Globisporangium</taxon>
    </lineage>
</organism>
<dbReference type="EnsemblProtists" id="PYU1_T010485">
    <property type="protein sequence ID" value="PYU1_T010485"/>
    <property type="gene ID" value="PYU1_G010463"/>
</dbReference>
<dbReference type="Proteomes" id="UP000019132">
    <property type="component" value="Unassembled WGS sequence"/>
</dbReference>
<proteinExistence type="predicted"/>
<feature type="compositionally biased region" description="Basic and acidic residues" evidence="1">
    <location>
        <begin position="7"/>
        <end position="31"/>
    </location>
</feature>
<dbReference type="OMA" id="RAFETHQ"/>
<dbReference type="EMBL" id="GL376596">
    <property type="status" value="NOT_ANNOTATED_CDS"/>
    <property type="molecule type" value="Genomic_DNA"/>
</dbReference>
<dbReference type="VEuPathDB" id="FungiDB:PYU1_G010463"/>
<name>K3WZT6_GLOUD</name>
<feature type="region of interest" description="Disordered" evidence="1">
    <location>
        <begin position="1"/>
        <end position="31"/>
    </location>
</feature>
<dbReference type="InParanoid" id="K3WZT6"/>
<evidence type="ECO:0000313" key="2">
    <source>
        <dbReference type="EnsemblProtists" id="PYU1_T010485"/>
    </source>
</evidence>
<reference evidence="3" key="2">
    <citation type="submission" date="2010-04" db="EMBL/GenBank/DDBJ databases">
        <authorList>
            <person name="Buell R."/>
            <person name="Hamilton J."/>
            <person name="Hostetler J."/>
        </authorList>
    </citation>
    <scope>NUCLEOTIDE SEQUENCE [LARGE SCALE GENOMIC DNA]</scope>
    <source>
        <strain evidence="3">DAOM:BR144</strain>
    </source>
</reference>
<reference evidence="3" key="1">
    <citation type="journal article" date="2010" name="Genome Biol.">
        <title>Genome sequence of the necrotrophic plant pathogen Pythium ultimum reveals original pathogenicity mechanisms and effector repertoire.</title>
        <authorList>
            <person name="Levesque C.A."/>
            <person name="Brouwer H."/>
            <person name="Cano L."/>
            <person name="Hamilton J.P."/>
            <person name="Holt C."/>
            <person name="Huitema E."/>
            <person name="Raffaele S."/>
            <person name="Robideau G.P."/>
            <person name="Thines M."/>
            <person name="Win J."/>
            <person name="Zerillo M.M."/>
            <person name="Beakes G.W."/>
            <person name="Boore J.L."/>
            <person name="Busam D."/>
            <person name="Dumas B."/>
            <person name="Ferriera S."/>
            <person name="Fuerstenberg S.I."/>
            <person name="Gachon C.M."/>
            <person name="Gaulin E."/>
            <person name="Govers F."/>
            <person name="Grenville-Briggs L."/>
            <person name="Horner N."/>
            <person name="Hostetler J."/>
            <person name="Jiang R.H."/>
            <person name="Johnson J."/>
            <person name="Krajaejun T."/>
            <person name="Lin H."/>
            <person name="Meijer H.J."/>
            <person name="Moore B."/>
            <person name="Morris P."/>
            <person name="Phuntmart V."/>
            <person name="Puiu D."/>
            <person name="Shetty J."/>
            <person name="Stajich J.E."/>
            <person name="Tripathy S."/>
            <person name="Wawra S."/>
            <person name="van West P."/>
            <person name="Whitty B.R."/>
            <person name="Coutinho P.M."/>
            <person name="Henrissat B."/>
            <person name="Martin F."/>
            <person name="Thomas P.D."/>
            <person name="Tyler B.M."/>
            <person name="De Vries R.P."/>
            <person name="Kamoun S."/>
            <person name="Yandell M."/>
            <person name="Tisserat N."/>
            <person name="Buell C.R."/>
        </authorList>
    </citation>
    <scope>NUCLEOTIDE SEQUENCE</scope>
    <source>
        <strain evidence="3">DAOM:BR144</strain>
    </source>
</reference>
<keyword evidence="3" id="KW-1185">Reference proteome</keyword>
<dbReference type="HOGENOM" id="CLU_141421_0_0_1"/>
<dbReference type="AlphaFoldDB" id="K3WZT6"/>
<accession>K3WZT6</accession>
<evidence type="ECO:0000313" key="3">
    <source>
        <dbReference type="Proteomes" id="UP000019132"/>
    </source>
</evidence>
<dbReference type="eggNOG" id="ENOG502RH1F">
    <property type="taxonomic scope" value="Eukaryota"/>
</dbReference>
<evidence type="ECO:0000256" key="1">
    <source>
        <dbReference type="SAM" id="MobiDB-lite"/>
    </source>
</evidence>
<sequence length="123" mass="13981">MGKAAQRRRDEKRRALFETHGDARSSEEQTRARAMLDALQRKLEDDALREDGFYFVDGEYVAARRPRTTAGMNMRAFDGHTRRVKSLALVCFPQGAEQDGSRSFLVTFGLDRATSGFYLVLDD</sequence>